<sequence>MLMASQNISCCTFYAGSNSNPRCLSRKVKVEGEGTYLPSNREKKEKEQLSHTAVAWGHVIRDEFHKYKTESTKALDIWINVTRRVLKATYGISEENARIELLRQVSQLKVGQFSSVTEFINKHRELKQNLIRYNYNYTGDMLATNILVGLNDDYVDFSKRWGWKRAENPPFRANGTTIGLPKLRLSQWARNHSTIYTLYKLWRT</sequence>
<name>A0A2B7X2N8_POLH7</name>
<keyword evidence="2" id="KW-1185">Reference proteome</keyword>
<accession>A0A2B7X2N8</accession>
<evidence type="ECO:0000313" key="2">
    <source>
        <dbReference type="Proteomes" id="UP000224634"/>
    </source>
</evidence>
<dbReference type="STRING" id="1447883.A0A2B7X2N8"/>
<dbReference type="Proteomes" id="UP000224634">
    <property type="component" value="Unassembled WGS sequence"/>
</dbReference>
<dbReference type="AlphaFoldDB" id="A0A2B7X2N8"/>
<proteinExistence type="predicted"/>
<comment type="caution">
    <text evidence="1">The sequence shown here is derived from an EMBL/GenBank/DDBJ whole genome shotgun (WGS) entry which is preliminary data.</text>
</comment>
<organism evidence="1 2">
    <name type="scientific">Polytolypa hystricis (strain UAMH7299)</name>
    <dbReference type="NCBI Taxonomy" id="1447883"/>
    <lineage>
        <taxon>Eukaryota</taxon>
        <taxon>Fungi</taxon>
        <taxon>Dikarya</taxon>
        <taxon>Ascomycota</taxon>
        <taxon>Pezizomycotina</taxon>
        <taxon>Eurotiomycetes</taxon>
        <taxon>Eurotiomycetidae</taxon>
        <taxon>Onygenales</taxon>
        <taxon>Onygenales incertae sedis</taxon>
        <taxon>Polytolypa</taxon>
    </lineage>
</organism>
<dbReference type="OrthoDB" id="4239548at2759"/>
<protein>
    <submittedName>
        <fullName evidence="1">Uncharacterized protein</fullName>
    </submittedName>
</protein>
<dbReference type="EMBL" id="PDNA01000215">
    <property type="protein sequence ID" value="PGH03053.1"/>
    <property type="molecule type" value="Genomic_DNA"/>
</dbReference>
<evidence type="ECO:0000313" key="1">
    <source>
        <dbReference type="EMBL" id="PGH03053.1"/>
    </source>
</evidence>
<gene>
    <name evidence="1" type="ORF">AJ80_08748</name>
</gene>
<reference evidence="1 2" key="1">
    <citation type="submission" date="2017-10" db="EMBL/GenBank/DDBJ databases">
        <title>Comparative genomics in systemic dimorphic fungi from Ajellomycetaceae.</title>
        <authorList>
            <person name="Munoz J.F."/>
            <person name="Mcewen J.G."/>
            <person name="Clay O.K."/>
            <person name="Cuomo C.A."/>
        </authorList>
    </citation>
    <scope>NUCLEOTIDE SEQUENCE [LARGE SCALE GENOMIC DNA]</scope>
    <source>
        <strain evidence="1 2">UAMH7299</strain>
    </source>
</reference>